<keyword evidence="1" id="KW-0812">Transmembrane</keyword>
<dbReference type="RefSeq" id="WP_340239299.1">
    <property type="nucleotide sequence ID" value="NZ_JBBEWC010000012.1"/>
</dbReference>
<feature type="transmembrane region" description="Helical" evidence="1">
    <location>
        <begin position="12"/>
        <end position="34"/>
    </location>
</feature>
<sequence length="69" mass="7299">MNDENTKFKRNLGAVLTGIGLLLLLFACAAFMSSNNRLMGFDVAGARKIAPAVLGLILMVSGVGMINRT</sequence>
<evidence type="ECO:0000313" key="3">
    <source>
        <dbReference type="Proteomes" id="UP001597510"/>
    </source>
</evidence>
<dbReference type="PROSITE" id="PS51257">
    <property type="entry name" value="PROKAR_LIPOPROTEIN"/>
    <property type="match status" value="1"/>
</dbReference>
<evidence type="ECO:0000256" key="1">
    <source>
        <dbReference type="SAM" id="Phobius"/>
    </source>
</evidence>
<gene>
    <name evidence="2" type="ORF">ACFSR2_19815</name>
</gene>
<proteinExistence type="predicted"/>
<dbReference type="EMBL" id="JBHULC010000027">
    <property type="protein sequence ID" value="MFD2523155.1"/>
    <property type="molecule type" value="Genomic_DNA"/>
</dbReference>
<dbReference type="Proteomes" id="UP001597510">
    <property type="component" value="Unassembled WGS sequence"/>
</dbReference>
<protein>
    <recommendedName>
        <fullName evidence="4">DUF3098 domain-containing protein</fullName>
    </recommendedName>
</protein>
<organism evidence="2 3">
    <name type="scientific">Emticicia soli</name>
    <dbReference type="NCBI Taxonomy" id="2027878"/>
    <lineage>
        <taxon>Bacteria</taxon>
        <taxon>Pseudomonadati</taxon>
        <taxon>Bacteroidota</taxon>
        <taxon>Cytophagia</taxon>
        <taxon>Cytophagales</taxon>
        <taxon>Leadbetterellaceae</taxon>
        <taxon>Emticicia</taxon>
    </lineage>
</organism>
<comment type="caution">
    <text evidence="2">The sequence shown here is derived from an EMBL/GenBank/DDBJ whole genome shotgun (WGS) entry which is preliminary data.</text>
</comment>
<keyword evidence="1" id="KW-1133">Transmembrane helix</keyword>
<accession>A0ABW5JC55</accession>
<reference evidence="3" key="1">
    <citation type="journal article" date="2019" name="Int. J. Syst. Evol. Microbiol.">
        <title>The Global Catalogue of Microorganisms (GCM) 10K type strain sequencing project: providing services to taxonomists for standard genome sequencing and annotation.</title>
        <authorList>
            <consortium name="The Broad Institute Genomics Platform"/>
            <consortium name="The Broad Institute Genome Sequencing Center for Infectious Disease"/>
            <person name="Wu L."/>
            <person name="Ma J."/>
        </authorList>
    </citation>
    <scope>NUCLEOTIDE SEQUENCE [LARGE SCALE GENOMIC DNA]</scope>
    <source>
        <strain evidence="3">KCTC 52344</strain>
    </source>
</reference>
<keyword evidence="3" id="KW-1185">Reference proteome</keyword>
<evidence type="ECO:0000313" key="2">
    <source>
        <dbReference type="EMBL" id="MFD2523155.1"/>
    </source>
</evidence>
<keyword evidence="1" id="KW-0472">Membrane</keyword>
<feature type="transmembrane region" description="Helical" evidence="1">
    <location>
        <begin position="49"/>
        <end position="66"/>
    </location>
</feature>
<name>A0ABW5JC55_9BACT</name>
<evidence type="ECO:0008006" key="4">
    <source>
        <dbReference type="Google" id="ProtNLM"/>
    </source>
</evidence>